<evidence type="ECO:0000259" key="1">
    <source>
        <dbReference type="Pfam" id="PF00144"/>
    </source>
</evidence>
<evidence type="ECO:0000313" key="3">
    <source>
        <dbReference type="Proteomes" id="UP001499933"/>
    </source>
</evidence>
<comment type="caution">
    <text evidence="2">The sequence shown here is derived from an EMBL/GenBank/DDBJ whole genome shotgun (WGS) entry which is preliminary data.</text>
</comment>
<dbReference type="PANTHER" id="PTHR43319">
    <property type="entry name" value="BETA-LACTAMASE-RELATED"/>
    <property type="match status" value="1"/>
</dbReference>
<proteinExistence type="predicted"/>
<dbReference type="EMBL" id="BAAAOG010000013">
    <property type="protein sequence ID" value="GAA1970365.1"/>
    <property type="molecule type" value="Genomic_DNA"/>
</dbReference>
<accession>A0ABP5CWZ0</accession>
<keyword evidence="2" id="KW-0378">Hydrolase</keyword>
<dbReference type="InterPro" id="IPR052907">
    <property type="entry name" value="Beta-lactamase/esterase"/>
</dbReference>
<dbReference type="GO" id="GO:0016787">
    <property type="term" value="F:hydrolase activity"/>
    <property type="evidence" value="ECO:0007669"/>
    <property type="project" value="UniProtKB-KW"/>
</dbReference>
<gene>
    <name evidence="2" type="ORF">GCM10009776_36760</name>
</gene>
<feature type="domain" description="Beta-lactamase-related" evidence="1">
    <location>
        <begin position="29"/>
        <end position="362"/>
    </location>
</feature>
<reference evidence="3" key="1">
    <citation type="journal article" date="2019" name="Int. J. Syst. Evol. Microbiol.">
        <title>The Global Catalogue of Microorganisms (GCM) 10K type strain sequencing project: providing services to taxonomists for standard genome sequencing and annotation.</title>
        <authorList>
            <consortium name="The Broad Institute Genomics Platform"/>
            <consortium name="The Broad Institute Genome Sequencing Center for Infectious Disease"/>
            <person name="Wu L."/>
            <person name="Ma J."/>
        </authorList>
    </citation>
    <scope>NUCLEOTIDE SEQUENCE [LARGE SCALE GENOMIC DNA]</scope>
    <source>
        <strain evidence="3">JCM 14901</strain>
    </source>
</reference>
<dbReference type="Proteomes" id="UP001499933">
    <property type="component" value="Unassembled WGS sequence"/>
</dbReference>
<dbReference type="SUPFAM" id="SSF56601">
    <property type="entry name" value="beta-lactamase/transpeptidase-like"/>
    <property type="match status" value="1"/>
</dbReference>
<protein>
    <submittedName>
        <fullName evidence="2">Serine hydrolase domain-containing protein</fullName>
    </submittedName>
</protein>
<organism evidence="2 3">
    <name type="scientific">Microbacterium deminutum</name>
    <dbReference type="NCBI Taxonomy" id="344164"/>
    <lineage>
        <taxon>Bacteria</taxon>
        <taxon>Bacillati</taxon>
        <taxon>Actinomycetota</taxon>
        <taxon>Actinomycetes</taxon>
        <taxon>Micrococcales</taxon>
        <taxon>Microbacteriaceae</taxon>
        <taxon>Microbacterium</taxon>
    </lineage>
</organism>
<name>A0ABP5CWZ0_9MICO</name>
<dbReference type="InterPro" id="IPR001466">
    <property type="entry name" value="Beta-lactam-related"/>
</dbReference>
<dbReference type="Pfam" id="PF00144">
    <property type="entry name" value="Beta-lactamase"/>
    <property type="match status" value="1"/>
</dbReference>
<sequence>MVQHGTEVDQYVKPEFGRVADAFLATITEPERSGAAVAVYVEGELVAALHGGTSDARTGRPFTADTVVPVFSATKGLSSVLVAMLVARGDLPDYDSRIGLVWPAFQAHGKGDVSIGDVLAHRAGVSAPVRDLTEDELLNPLAMADAIATQEPLRTPGTSHQYHAVTHGALTAQLVSIGSGLSVGEMLATAAAGPLDADVWIGLPDALSDRVALLMTAPEGDPEEPSPDAYWIDRAITLGGVFDLMRMNEPLLQKAELPAVGGIASATGLARFWSAAVTSTAGIRLLSDQTAVELSRLRSAGPTHFAGEPPYMQWGAGVMVSSEWDRYLTPASFGHDGAGGQIAFADPDAKVGFAYVTNLLGDWDRGKSVVAALEDSLR</sequence>
<keyword evidence="3" id="KW-1185">Reference proteome</keyword>
<evidence type="ECO:0000313" key="2">
    <source>
        <dbReference type="EMBL" id="GAA1970365.1"/>
    </source>
</evidence>
<dbReference type="PANTHER" id="PTHR43319:SF3">
    <property type="entry name" value="BETA-LACTAMASE-RELATED DOMAIN-CONTAINING PROTEIN"/>
    <property type="match status" value="1"/>
</dbReference>
<dbReference type="InterPro" id="IPR012338">
    <property type="entry name" value="Beta-lactam/transpept-like"/>
</dbReference>
<dbReference type="RefSeq" id="WP_344097516.1">
    <property type="nucleotide sequence ID" value="NZ_BAAAOG010000013.1"/>
</dbReference>
<dbReference type="Gene3D" id="3.40.710.10">
    <property type="entry name" value="DD-peptidase/beta-lactamase superfamily"/>
    <property type="match status" value="1"/>
</dbReference>